<evidence type="ECO:0000313" key="3">
    <source>
        <dbReference type="Proteomes" id="UP000693981"/>
    </source>
</evidence>
<feature type="non-terminal residue" evidence="2">
    <location>
        <position position="1"/>
    </location>
</feature>
<reference evidence="2" key="1">
    <citation type="submission" date="2021-02" db="EMBL/GenBank/DDBJ databases">
        <authorList>
            <person name="Palmer J.M."/>
        </authorList>
    </citation>
    <scope>NUCLEOTIDE SEQUENCE</scope>
    <source>
        <strain evidence="2">SCRP23</strain>
    </source>
</reference>
<dbReference type="AlphaFoldDB" id="A0A8T1WH75"/>
<keyword evidence="3" id="KW-1185">Reference proteome</keyword>
<evidence type="ECO:0000313" key="2">
    <source>
        <dbReference type="EMBL" id="KAG7391470.1"/>
    </source>
</evidence>
<dbReference type="EMBL" id="JAGDFL010000357">
    <property type="protein sequence ID" value="KAG7391470.1"/>
    <property type="molecule type" value="Genomic_DNA"/>
</dbReference>
<gene>
    <name evidence="2" type="ORF">PHYBOEH_006660</name>
</gene>
<comment type="caution">
    <text evidence="2">The sequence shown here is derived from an EMBL/GenBank/DDBJ whole genome shotgun (WGS) entry which is preliminary data.</text>
</comment>
<proteinExistence type="predicted"/>
<accession>A0A8T1WH75</accession>
<dbReference type="OrthoDB" id="160530at2759"/>
<feature type="compositionally biased region" description="Basic and acidic residues" evidence="1">
    <location>
        <begin position="62"/>
        <end position="74"/>
    </location>
</feature>
<dbReference type="Proteomes" id="UP000693981">
    <property type="component" value="Unassembled WGS sequence"/>
</dbReference>
<name>A0A8T1WH75_9STRA</name>
<sequence>AEREQMRHSRRWRHERGQDNDDEDEEDEEDFDTTEQHQVQGRVTMAKITNFMRVTKAPKAHSKQEGKKVVDSHAVKRQRAKKEVSTPSKKEKDEESEEFIPTFIYETVKYEHKRTPHRVSKELKTVVEYINKYYDVPSTFERDAKFGTHSGLTFEKRLARAYSLGQLPLKRQGRGNKTVATPAPICLTCAVVGHSYKYCPDGF</sequence>
<feature type="region of interest" description="Disordered" evidence="1">
    <location>
        <begin position="54"/>
        <end position="95"/>
    </location>
</feature>
<organism evidence="2 3">
    <name type="scientific">Phytophthora boehmeriae</name>
    <dbReference type="NCBI Taxonomy" id="109152"/>
    <lineage>
        <taxon>Eukaryota</taxon>
        <taxon>Sar</taxon>
        <taxon>Stramenopiles</taxon>
        <taxon>Oomycota</taxon>
        <taxon>Peronosporomycetes</taxon>
        <taxon>Peronosporales</taxon>
        <taxon>Peronosporaceae</taxon>
        <taxon>Phytophthora</taxon>
    </lineage>
</organism>
<feature type="region of interest" description="Disordered" evidence="1">
    <location>
        <begin position="1"/>
        <end position="42"/>
    </location>
</feature>
<evidence type="ECO:0000256" key="1">
    <source>
        <dbReference type="SAM" id="MobiDB-lite"/>
    </source>
</evidence>
<feature type="compositionally biased region" description="Acidic residues" evidence="1">
    <location>
        <begin position="20"/>
        <end position="33"/>
    </location>
</feature>
<feature type="compositionally biased region" description="Basic and acidic residues" evidence="1">
    <location>
        <begin position="81"/>
        <end position="93"/>
    </location>
</feature>
<protein>
    <submittedName>
        <fullName evidence="2">Uncharacterized protein</fullName>
    </submittedName>
</protein>